<comment type="caution">
    <text evidence="3">The sequence shown here is derived from an EMBL/GenBank/DDBJ whole genome shotgun (WGS) entry which is preliminary data.</text>
</comment>
<dbReference type="OrthoDB" id="441021at2759"/>
<dbReference type="AlphaFoldDB" id="A0A1Q9BS68"/>
<evidence type="ECO:0000313" key="3">
    <source>
        <dbReference type="EMBL" id="OLP73535.1"/>
    </source>
</evidence>
<protein>
    <submittedName>
        <fullName evidence="3">Uncharacterized protein</fullName>
    </submittedName>
</protein>
<proteinExistence type="predicted"/>
<evidence type="ECO:0000313" key="4">
    <source>
        <dbReference type="Proteomes" id="UP000186817"/>
    </source>
</evidence>
<feature type="region of interest" description="Disordered" evidence="2">
    <location>
        <begin position="46"/>
        <end position="89"/>
    </location>
</feature>
<sequence length="416" mass="44629">MSQTGSSRLELLVQALSARLELLEQDNRDLQARVARLESEGYVLVRGDPDRAATPPRPSGYDLPTSASTSSPARPPSVACGSSGSLTASSSATLSDAFRQRVADDIGAYIQRCLAGNNRGSSGRERVNLSNRIYVIARDAAGNLYDPVRVENTWRDSAWTCAGTPSLHLQAAPWIALAVVGESESGEPIVALPGASTRVVAPEDRENPLEALAVRVWIGRLGADWSRYVEIVEIGSADLELDTVFGEPLEAEHADCIPFAPDLVEAAGDRLHYQTAEEGTGEEPAPQPTPVEAAPAWATRVEELERGMGDVLRPRRLPHDLRLFVAVVQAARSAGVPESHVEEMARVVAQSKTKIQPAPVIPDLDTGPLDETEEEDEGDEALPTTAGNDQGGSRHCKADGHCRELHLFQAQSEHPG</sequence>
<name>A0A1Q9BS68_SYMMI</name>
<evidence type="ECO:0000256" key="2">
    <source>
        <dbReference type="SAM" id="MobiDB-lite"/>
    </source>
</evidence>
<dbReference type="EMBL" id="LSRX01005274">
    <property type="protein sequence ID" value="OLP73535.1"/>
    <property type="molecule type" value="Genomic_DNA"/>
</dbReference>
<feature type="compositionally biased region" description="Acidic residues" evidence="2">
    <location>
        <begin position="368"/>
        <end position="380"/>
    </location>
</feature>
<organism evidence="3 4">
    <name type="scientific">Symbiodinium microadriaticum</name>
    <name type="common">Dinoflagellate</name>
    <name type="synonym">Zooxanthella microadriatica</name>
    <dbReference type="NCBI Taxonomy" id="2951"/>
    <lineage>
        <taxon>Eukaryota</taxon>
        <taxon>Sar</taxon>
        <taxon>Alveolata</taxon>
        <taxon>Dinophyceae</taxon>
        <taxon>Suessiales</taxon>
        <taxon>Symbiodiniaceae</taxon>
        <taxon>Symbiodinium</taxon>
    </lineage>
</organism>
<gene>
    <name evidence="3" type="ORF">AK812_SmicGene47197</name>
</gene>
<keyword evidence="4" id="KW-1185">Reference proteome</keyword>
<reference evidence="3 4" key="1">
    <citation type="submission" date="2016-02" db="EMBL/GenBank/DDBJ databases">
        <title>Genome analysis of coral dinoflagellate symbionts highlights evolutionary adaptations to a symbiotic lifestyle.</title>
        <authorList>
            <person name="Aranda M."/>
            <person name="Li Y."/>
            <person name="Liew Y.J."/>
            <person name="Baumgarten S."/>
            <person name="Simakov O."/>
            <person name="Wilson M."/>
            <person name="Piel J."/>
            <person name="Ashoor H."/>
            <person name="Bougouffa S."/>
            <person name="Bajic V.B."/>
            <person name="Ryu T."/>
            <person name="Ravasi T."/>
            <person name="Bayer T."/>
            <person name="Micklem G."/>
            <person name="Kim H."/>
            <person name="Bhak J."/>
            <person name="Lajeunesse T.C."/>
            <person name="Voolstra C.R."/>
        </authorList>
    </citation>
    <scope>NUCLEOTIDE SEQUENCE [LARGE SCALE GENOMIC DNA]</scope>
    <source>
        <strain evidence="3 4">CCMP2467</strain>
    </source>
</reference>
<keyword evidence="1" id="KW-0175">Coiled coil</keyword>
<evidence type="ECO:0000256" key="1">
    <source>
        <dbReference type="SAM" id="Coils"/>
    </source>
</evidence>
<feature type="non-terminal residue" evidence="3">
    <location>
        <position position="416"/>
    </location>
</feature>
<dbReference type="Proteomes" id="UP000186817">
    <property type="component" value="Unassembled WGS sequence"/>
</dbReference>
<feature type="region of interest" description="Disordered" evidence="2">
    <location>
        <begin position="356"/>
        <end position="398"/>
    </location>
</feature>
<feature type="coiled-coil region" evidence="1">
    <location>
        <begin position="6"/>
        <end position="40"/>
    </location>
</feature>
<accession>A0A1Q9BS68</accession>